<protein>
    <recommendedName>
        <fullName evidence="4">Putative glucose-6-phosphate 1-epimerase</fullName>
        <ecNumber evidence="4">5.1.3.15</ecNumber>
    </recommendedName>
</protein>
<reference evidence="5 6" key="1">
    <citation type="submission" date="2023-04" db="EMBL/GenBank/DDBJ databases">
        <title>Genome dynamics across the evolutionary transition to endosymbiosis.</title>
        <authorList>
            <person name="Siozios S."/>
            <person name="Nadal-Jimenez P."/>
            <person name="Azagi T."/>
            <person name="Sprong H."/>
            <person name="Frost C.L."/>
            <person name="Parratt S.R."/>
            <person name="Taylor G."/>
            <person name="Brettell L."/>
            <person name="Lew K.C."/>
            <person name="Croft L."/>
            <person name="King K.C."/>
            <person name="Brockhurst M.A."/>
            <person name="Hypsa V."/>
            <person name="Novakova E."/>
            <person name="Darby A.C."/>
            <person name="Hurst G.D.D."/>
        </authorList>
    </citation>
    <scope>NUCLEOTIDE SEQUENCE [LARGE SCALE GENOMIC DNA]</scope>
    <source>
        <strain evidence="6">aApi_AU</strain>
    </source>
</reference>
<comment type="catalytic activity">
    <reaction evidence="1">
        <text>alpha-D-glucose 6-phosphate = beta-D-glucose 6-phosphate</text>
        <dbReference type="Rhea" id="RHEA:16249"/>
        <dbReference type="ChEBI" id="CHEBI:58225"/>
        <dbReference type="ChEBI" id="CHEBI:58247"/>
        <dbReference type="EC" id="5.1.3.15"/>
    </reaction>
</comment>
<organism evidence="5 6">
    <name type="scientific">Arsenophonus apicola</name>
    <dbReference type="NCBI Taxonomy" id="2879119"/>
    <lineage>
        <taxon>Bacteria</taxon>
        <taxon>Pseudomonadati</taxon>
        <taxon>Pseudomonadota</taxon>
        <taxon>Gammaproteobacteria</taxon>
        <taxon>Enterobacterales</taxon>
        <taxon>Morganellaceae</taxon>
        <taxon>Arsenophonus</taxon>
    </lineage>
</organism>
<keyword evidence="3 4" id="KW-0413">Isomerase</keyword>
<dbReference type="InterPro" id="IPR014718">
    <property type="entry name" value="GH-type_carb-bd"/>
</dbReference>
<dbReference type="EMBL" id="CP123759">
    <property type="protein sequence ID" value="WGO82365.1"/>
    <property type="molecule type" value="Genomic_DNA"/>
</dbReference>
<dbReference type="PIRSF" id="PIRSF016020">
    <property type="entry name" value="PHexose_mutarotase"/>
    <property type="match status" value="1"/>
</dbReference>
<evidence type="ECO:0000256" key="1">
    <source>
        <dbReference type="ARBA" id="ARBA00001096"/>
    </source>
</evidence>
<dbReference type="InterPro" id="IPR011013">
    <property type="entry name" value="Gal_mutarotase_sf_dom"/>
</dbReference>
<dbReference type="InterPro" id="IPR008183">
    <property type="entry name" value="Aldose_1/G6P_1-epimerase"/>
</dbReference>
<comment type="similarity">
    <text evidence="2 4">Belongs to the glucose-6-phosphate 1-epimerase family.</text>
</comment>
<dbReference type="RefSeq" id="WP_280937087.1">
    <property type="nucleotide sequence ID" value="NZ_CP123759.1"/>
</dbReference>
<evidence type="ECO:0000256" key="3">
    <source>
        <dbReference type="ARBA" id="ARBA00023235"/>
    </source>
</evidence>
<dbReference type="EC" id="5.1.3.15" evidence="4"/>
<evidence type="ECO:0000313" key="6">
    <source>
        <dbReference type="Proteomes" id="UP001231859"/>
    </source>
</evidence>
<dbReference type="Gene3D" id="2.70.98.10">
    <property type="match status" value="1"/>
</dbReference>
<sequence length="298" mass="34218">MNDTTLFSLPVREKISTYITLRQLDELPVIIVSHPKVNAAVSLQGAQLLSWQPDGEKACIWLSKNSLFKKNIAIRGGVPICWPWFGLVAQPSHGFARLQEWQLTAHSEYNDCVILTLTLTDNETTRKIWPHEFTLIMRFKLAATCEIEFEYYGTEPATGALHTYLQVSDINKIYIEGLGKHYVDKVADRDVYPEETKTYITARTDRIYTESDNCNLVYDKNWQRILEIHHYHYSDVVCWNPGAELSSAIKDMTNDGYKKMLCLETAHISQPMQPEGENPARMSLILGVRSIKMQDVMR</sequence>
<dbReference type="CDD" id="cd09020">
    <property type="entry name" value="D-hex-6-P-epi_like"/>
    <property type="match status" value="1"/>
</dbReference>
<dbReference type="SUPFAM" id="SSF74650">
    <property type="entry name" value="Galactose mutarotase-like"/>
    <property type="match status" value="1"/>
</dbReference>
<dbReference type="InterPro" id="IPR025532">
    <property type="entry name" value="G6P_1-epimerase"/>
</dbReference>
<evidence type="ECO:0000256" key="2">
    <source>
        <dbReference type="ARBA" id="ARBA00005866"/>
    </source>
</evidence>
<dbReference type="Proteomes" id="UP001231859">
    <property type="component" value="Chromosome"/>
</dbReference>
<dbReference type="PANTHER" id="PTHR11122:SF13">
    <property type="entry name" value="GLUCOSE-6-PHOSPHATE 1-EPIMERASE"/>
    <property type="match status" value="1"/>
</dbReference>
<name>A0ABY8NYR3_9GAMM</name>
<keyword evidence="6" id="KW-1185">Reference proteome</keyword>
<proteinExistence type="inferred from homology"/>
<dbReference type="PANTHER" id="PTHR11122">
    <property type="entry name" value="APOSPORY-ASSOCIATED PROTEIN C-RELATED"/>
    <property type="match status" value="1"/>
</dbReference>
<accession>A0ABY8NYR3</accession>
<dbReference type="Pfam" id="PF01263">
    <property type="entry name" value="Aldose_epim"/>
    <property type="match status" value="1"/>
</dbReference>
<evidence type="ECO:0000256" key="4">
    <source>
        <dbReference type="PIRNR" id="PIRNR016020"/>
    </source>
</evidence>
<dbReference type="GO" id="GO:0016853">
    <property type="term" value="F:isomerase activity"/>
    <property type="evidence" value="ECO:0007669"/>
    <property type="project" value="UniProtKB-KW"/>
</dbReference>
<gene>
    <name evidence="5" type="ORF">QG404_08120</name>
</gene>
<evidence type="ECO:0000313" key="5">
    <source>
        <dbReference type="EMBL" id="WGO82365.1"/>
    </source>
</evidence>